<keyword evidence="8 12" id="KW-0175">Coiled coil</keyword>
<evidence type="ECO:0000256" key="7">
    <source>
        <dbReference type="ARBA" id="ARBA00022917"/>
    </source>
</evidence>
<evidence type="ECO:0000256" key="5">
    <source>
        <dbReference type="ARBA" id="ARBA00022741"/>
    </source>
</evidence>
<dbReference type="InterPro" id="IPR033705">
    <property type="entry name" value="Anticodon_Ia_Val"/>
</dbReference>
<keyword evidence="7 12" id="KW-0648">Protein biosynthesis</keyword>
<evidence type="ECO:0000256" key="6">
    <source>
        <dbReference type="ARBA" id="ARBA00022840"/>
    </source>
</evidence>
<feature type="binding site" evidence="12">
    <location>
        <position position="548"/>
    </location>
    <ligand>
        <name>ATP</name>
        <dbReference type="ChEBI" id="CHEBI:30616"/>
    </ligand>
</feature>
<comment type="subcellular location">
    <subcellularLocation>
        <location evidence="1 12">Cytoplasm</location>
    </subcellularLocation>
</comment>
<dbReference type="SUPFAM" id="SSF50677">
    <property type="entry name" value="ValRS/IleRS/LeuRS editing domain"/>
    <property type="match status" value="1"/>
</dbReference>
<dbReference type="InterPro" id="IPR010978">
    <property type="entry name" value="tRNA-bd_arm"/>
</dbReference>
<dbReference type="Gene3D" id="2.170.220.10">
    <property type="match status" value="1"/>
</dbReference>
<accession>A0A6S6UKN6</accession>
<feature type="domain" description="Valyl-tRNA synthetase tRNA-binding arm" evidence="15">
    <location>
        <begin position="845"/>
        <end position="910"/>
    </location>
</feature>
<dbReference type="SUPFAM" id="SSF47323">
    <property type="entry name" value="Anticodon-binding domain of a subclass of class I aminoacyl-tRNA synthetases"/>
    <property type="match status" value="1"/>
</dbReference>
<dbReference type="AlphaFoldDB" id="A0A6S6UKN6"/>
<proteinExistence type="inferred from homology"/>
<feature type="domain" description="Methionyl/Valyl/Leucyl/Isoleucyl-tRNA synthetase anticodon-binding" evidence="14">
    <location>
        <begin position="643"/>
        <end position="785"/>
    </location>
</feature>
<dbReference type="PANTHER" id="PTHR11946">
    <property type="entry name" value="VALYL-TRNA SYNTHETASES"/>
    <property type="match status" value="1"/>
</dbReference>
<dbReference type="SUPFAM" id="SSF52374">
    <property type="entry name" value="Nucleotidylyl transferase"/>
    <property type="match status" value="1"/>
</dbReference>
<keyword evidence="9 12" id="KW-0030">Aminoacyl-tRNA synthetase</keyword>
<evidence type="ECO:0000256" key="12">
    <source>
        <dbReference type="HAMAP-Rule" id="MF_02004"/>
    </source>
</evidence>
<dbReference type="GO" id="GO:0006438">
    <property type="term" value="P:valyl-tRNA aminoacylation"/>
    <property type="evidence" value="ECO:0007669"/>
    <property type="project" value="UniProtKB-UniRule"/>
</dbReference>
<dbReference type="PRINTS" id="PR00986">
    <property type="entry name" value="TRNASYNTHVAL"/>
</dbReference>
<dbReference type="InterPro" id="IPR013155">
    <property type="entry name" value="M/V/L/I-tRNA-synth_anticd-bd"/>
</dbReference>
<dbReference type="NCBIfam" id="NF004349">
    <property type="entry name" value="PRK05729.1"/>
    <property type="match status" value="1"/>
</dbReference>
<dbReference type="SUPFAM" id="SSF46589">
    <property type="entry name" value="tRNA-binding arm"/>
    <property type="match status" value="1"/>
</dbReference>
<evidence type="ECO:0000256" key="9">
    <source>
        <dbReference type="ARBA" id="ARBA00023146"/>
    </source>
</evidence>
<dbReference type="InterPro" id="IPR014729">
    <property type="entry name" value="Rossmann-like_a/b/a_fold"/>
</dbReference>
<sequence length="910" mass="104797">MTLPTQYNAEDVESKWYQYWMDKGYFRSTPDEREPYTIVIPPPNVTGVLHMGHMLNNTVQDVLIRKARLEGKNACWVPGTDHASIATEAKVVKLLREKGIKKSDLSREEFLKYAFEWKDKYGGLILEQLKMLGASCDWERTRFTMEEKLSDSVIKAFVDLHKKGLLYRGLRMTNWDPAAQTVLSNEEVIHSQENSKLYHVRYRIEGTEDDWVTIATTRPETILADAAVAIHPDDERYTHLKGKKVIIPMVNRVVPIIFDKYVKMDFGTGALKVTPAHDMNDYDIGQRHNLEVIDMLHDNGRLKGPFYVGMDREDARKQIAKDLKFQGHIVKIENYSNSVGRSERTNAVVEPKLTKQWFLKMEGLSATALEAVENGPVDFLPEHMLNTYRNWLKPENVRDWCISRQLWWGQQIPAWYLKEDKEQIFVAETPEEALLQAQEKLSNPELTIEDLEREEDVVDTWFSSWLWPMSVFDAFEDSKEMQYYYPTNVLVTGWDIMYLWVARMVMAGYEWAPGLLGEDLAKEKGVHPFKHVYFTGMVRDNMGRKMSKSLGNSPDSLALIKKYGADGVRYGILSAAAAGGDVIFDAPFVDKTKTAIQNKSDLCNTGSKFSNKLWNALRMIKGLEVIEKPANERIANVNAFAIKWLENEYNKTLDSVEKSFESLRLSEAVKTLYNFVWGDFCSWYLEMIKPDYLKPIDRATLDTTIDFFEKIMTLLHPFMPFITEEIWAHLRENRAEGDDCTVSTWPTAEAFDEQFLYKTSLLKDLVGSIRNARDKGQLPKKELLELLVKDTEAAHTFLAENGLKETIEKIAFLKNFDYTTEDQHEGAAFISGTEQYYLLFEQKVDVAAERKKLEGELKQKRGFVMGIEKKLSNERFVNGAPAKVIEMERKKLADGKAKIQLLIDSLDKLK</sequence>
<dbReference type="InterPro" id="IPR009080">
    <property type="entry name" value="tRNAsynth_Ia_anticodon-bd"/>
</dbReference>
<dbReference type="CDD" id="cd00817">
    <property type="entry name" value="ValRS_core"/>
    <property type="match status" value="1"/>
</dbReference>
<evidence type="ECO:0000259" key="15">
    <source>
        <dbReference type="Pfam" id="PF10458"/>
    </source>
</evidence>
<evidence type="ECO:0000256" key="2">
    <source>
        <dbReference type="ARBA" id="ARBA00011245"/>
    </source>
</evidence>
<dbReference type="EC" id="6.1.1.9" evidence="12"/>
<organism evidence="16">
    <name type="scientific">uncultured Aureispira sp</name>
    <dbReference type="NCBI Taxonomy" id="1331704"/>
    <lineage>
        <taxon>Bacteria</taxon>
        <taxon>Pseudomonadati</taxon>
        <taxon>Bacteroidota</taxon>
        <taxon>Saprospiria</taxon>
        <taxon>Saprospirales</taxon>
        <taxon>Saprospiraceae</taxon>
        <taxon>Aureispira</taxon>
        <taxon>environmental samples</taxon>
    </lineage>
</organism>
<name>A0A6S6UKN6_9BACT</name>
<dbReference type="Gene3D" id="3.40.50.620">
    <property type="entry name" value="HUPs"/>
    <property type="match status" value="2"/>
</dbReference>
<dbReference type="Pfam" id="PF08264">
    <property type="entry name" value="Anticodon_1"/>
    <property type="match status" value="1"/>
</dbReference>
<evidence type="ECO:0000259" key="14">
    <source>
        <dbReference type="Pfam" id="PF08264"/>
    </source>
</evidence>
<evidence type="ECO:0000256" key="1">
    <source>
        <dbReference type="ARBA" id="ARBA00004496"/>
    </source>
</evidence>
<feature type="short sequence motif" description="'HIGH' region" evidence="12">
    <location>
        <begin position="43"/>
        <end position="53"/>
    </location>
</feature>
<evidence type="ECO:0000256" key="3">
    <source>
        <dbReference type="ARBA" id="ARBA00022490"/>
    </source>
</evidence>
<dbReference type="GO" id="GO:0002161">
    <property type="term" value="F:aminoacyl-tRNA deacylase activity"/>
    <property type="evidence" value="ECO:0007669"/>
    <property type="project" value="InterPro"/>
</dbReference>
<dbReference type="GO" id="GO:0005829">
    <property type="term" value="C:cytosol"/>
    <property type="evidence" value="ECO:0007669"/>
    <property type="project" value="TreeGrafter"/>
</dbReference>
<dbReference type="InterPro" id="IPR037118">
    <property type="entry name" value="Val-tRNA_synth_C_sf"/>
</dbReference>
<dbReference type="NCBIfam" id="TIGR00422">
    <property type="entry name" value="valS"/>
    <property type="match status" value="1"/>
</dbReference>
<dbReference type="Pfam" id="PF00133">
    <property type="entry name" value="tRNA-synt_1"/>
    <property type="match status" value="1"/>
</dbReference>
<dbReference type="GO" id="GO:0005524">
    <property type="term" value="F:ATP binding"/>
    <property type="evidence" value="ECO:0007669"/>
    <property type="project" value="UniProtKB-UniRule"/>
</dbReference>
<comment type="similarity">
    <text evidence="11 12">Belongs to the class-I aminoacyl-tRNA synthetase family. ValS type 1 subfamily.</text>
</comment>
<dbReference type="PROSITE" id="PS00178">
    <property type="entry name" value="AA_TRNA_LIGASE_I"/>
    <property type="match status" value="1"/>
</dbReference>
<dbReference type="InterPro" id="IPR002300">
    <property type="entry name" value="aa-tRNA-synth_Ia"/>
</dbReference>
<evidence type="ECO:0000259" key="13">
    <source>
        <dbReference type="Pfam" id="PF00133"/>
    </source>
</evidence>
<feature type="short sequence motif" description="'KMSKS' region" evidence="12">
    <location>
        <begin position="545"/>
        <end position="549"/>
    </location>
</feature>
<dbReference type="Gene3D" id="1.10.730.10">
    <property type="entry name" value="Isoleucyl-tRNA Synthetase, Domain 1"/>
    <property type="match status" value="1"/>
</dbReference>
<evidence type="ECO:0000313" key="16">
    <source>
        <dbReference type="EMBL" id="CAA6829652.1"/>
    </source>
</evidence>
<evidence type="ECO:0000256" key="10">
    <source>
        <dbReference type="ARBA" id="ARBA00047552"/>
    </source>
</evidence>
<dbReference type="GO" id="GO:0004832">
    <property type="term" value="F:valine-tRNA ligase activity"/>
    <property type="evidence" value="ECO:0007669"/>
    <property type="project" value="UniProtKB-UniRule"/>
</dbReference>
<dbReference type="HAMAP" id="MF_02004">
    <property type="entry name" value="Val_tRNA_synth_type1"/>
    <property type="match status" value="1"/>
</dbReference>
<dbReference type="InterPro" id="IPR001412">
    <property type="entry name" value="aa-tRNA-synth_I_CS"/>
</dbReference>
<dbReference type="PANTHER" id="PTHR11946:SF109">
    <property type="entry name" value="VALINE--TRNA LIGASE"/>
    <property type="match status" value="1"/>
</dbReference>
<gene>
    <name evidence="12" type="primary">valS</name>
    <name evidence="16" type="ORF">HELGO_WM25283</name>
</gene>
<comment type="function">
    <text evidence="12">Catalyzes the attachment of valine to tRNA(Val). As ValRS can inadvertently accommodate and process structurally similar amino acids such as threonine, to avoid such errors, it has a 'posttransfer' editing activity that hydrolyzes mischarged Thr-tRNA(Val) in a tRNA-dependent manner.</text>
</comment>
<dbReference type="FunFam" id="1.10.287.380:FF:000001">
    <property type="entry name" value="Valine--tRNA ligase"/>
    <property type="match status" value="1"/>
</dbReference>
<feature type="domain" description="Aminoacyl-tRNA synthetase class Ia" evidence="13">
    <location>
        <begin position="15"/>
        <end position="582"/>
    </location>
</feature>
<comment type="domain">
    <text evidence="12">The C-terminal coiled-coil domain is crucial for aminoacylation activity.</text>
</comment>
<keyword evidence="3 12" id="KW-0963">Cytoplasm</keyword>
<dbReference type="InterPro" id="IPR009008">
    <property type="entry name" value="Val/Leu/Ile-tRNA-synth_edit"/>
</dbReference>
<keyword evidence="4 12" id="KW-0436">Ligase</keyword>
<evidence type="ECO:0000256" key="8">
    <source>
        <dbReference type="ARBA" id="ARBA00023054"/>
    </source>
</evidence>
<dbReference type="FunFam" id="3.40.50.620:FF:000032">
    <property type="entry name" value="Valine--tRNA ligase"/>
    <property type="match status" value="1"/>
</dbReference>
<dbReference type="CDD" id="cd07962">
    <property type="entry name" value="Anticodon_Ia_Val"/>
    <property type="match status" value="1"/>
</dbReference>
<comment type="catalytic activity">
    <reaction evidence="10 12">
        <text>tRNA(Val) + L-valine + ATP = L-valyl-tRNA(Val) + AMP + diphosphate</text>
        <dbReference type="Rhea" id="RHEA:10704"/>
        <dbReference type="Rhea" id="RHEA-COMP:9672"/>
        <dbReference type="Rhea" id="RHEA-COMP:9708"/>
        <dbReference type="ChEBI" id="CHEBI:30616"/>
        <dbReference type="ChEBI" id="CHEBI:33019"/>
        <dbReference type="ChEBI" id="CHEBI:57762"/>
        <dbReference type="ChEBI" id="CHEBI:78442"/>
        <dbReference type="ChEBI" id="CHEBI:78537"/>
        <dbReference type="ChEBI" id="CHEBI:456215"/>
        <dbReference type="EC" id="6.1.1.9"/>
    </reaction>
</comment>
<dbReference type="Gene3D" id="3.90.740.10">
    <property type="entry name" value="Valyl/Leucyl/Isoleucyl-tRNA synthetase, editing domain"/>
    <property type="match status" value="1"/>
</dbReference>
<protein>
    <recommendedName>
        <fullName evidence="12">Valine--tRNA ligase</fullName>
        <ecNumber evidence="12">6.1.1.9</ecNumber>
    </recommendedName>
    <alternativeName>
        <fullName evidence="12">Valyl-tRNA synthetase</fullName>
        <shortName evidence="12">ValRS</shortName>
    </alternativeName>
</protein>
<dbReference type="EMBL" id="CACVAQ010000508">
    <property type="protein sequence ID" value="CAA6829652.1"/>
    <property type="molecule type" value="Genomic_DNA"/>
</dbReference>
<dbReference type="InterPro" id="IPR002303">
    <property type="entry name" value="Valyl-tRNA_ligase"/>
</dbReference>
<dbReference type="InterPro" id="IPR019499">
    <property type="entry name" value="Val-tRNA_synth_tRNA-bd"/>
</dbReference>
<evidence type="ECO:0000256" key="4">
    <source>
        <dbReference type="ARBA" id="ARBA00022598"/>
    </source>
</evidence>
<keyword evidence="5 12" id="KW-0547">Nucleotide-binding</keyword>
<evidence type="ECO:0000256" key="11">
    <source>
        <dbReference type="ARBA" id="ARBA00060830"/>
    </source>
</evidence>
<comment type="subunit">
    <text evidence="2 12">Monomer.</text>
</comment>
<comment type="domain">
    <text evidence="12">ValRS has two distinct active sites: one for aminoacylation and one for editing. The misactivated threonine is translocated from the active site to the editing site.</text>
</comment>
<keyword evidence="6 12" id="KW-0067">ATP-binding</keyword>
<dbReference type="Gene3D" id="1.10.287.380">
    <property type="entry name" value="Valyl-tRNA synthetase, C-terminal domain"/>
    <property type="match status" value="1"/>
</dbReference>
<reference evidence="16" key="1">
    <citation type="submission" date="2020-01" db="EMBL/GenBank/DDBJ databases">
        <authorList>
            <person name="Meier V. D."/>
            <person name="Meier V D."/>
        </authorList>
    </citation>
    <scope>NUCLEOTIDE SEQUENCE</scope>
    <source>
        <strain evidence="16">HLG_WM_MAG_10</strain>
    </source>
</reference>
<dbReference type="Pfam" id="PF10458">
    <property type="entry name" value="Val_tRNA-synt_C"/>
    <property type="match status" value="1"/>
</dbReference>